<dbReference type="InterPro" id="IPR046346">
    <property type="entry name" value="Aminoacid_DH-like_N_sf"/>
</dbReference>
<evidence type="ECO:0000259" key="8">
    <source>
        <dbReference type="SMART" id="SM00919"/>
    </source>
</evidence>
<dbReference type="Proteomes" id="UP000443353">
    <property type="component" value="Unassembled WGS sequence"/>
</dbReference>
<dbReference type="Gene3D" id="3.40.50.10380">
    <property type="entry name" value="Malic enzyme, N-terminal domain"/>
    <property type="match status" value="1"/>
</dbReference>
<evidence type="ECO:0000259" key="9">
    <source>
        <dbReference type="SMART" id="SM01274"/>
    </source>
</evidence>
<dbReference type="InterPro" id="IPR051674">
    <property type="entry name" value="Malate_Decarboxylase"/>
</dbReference>
<dbReference type="FunFam" id="3.40.50.720:FF:000095">
    <property type="entry name" value="NADP-dependent malic enzyme"/>
    <property type="match status" value="1"/>
</dbReference>
<evidence type="ECO:0000256" key="3">
    <source>
        <dbReference type="ARBA" id="ARBA00022723"/>
    </source>
</evidence>
<dbReference type="SMART" id="SM00919">
    <property type="entry name" value="Malic_M"/>
    <property type="match status" value="1"/>
</dbReference>
<keyword evidence="11" id="KW-1185">Reference proteome</keyword>
<dbReference type="PIRSF" id="PIRSF000106">
    <property type="entry name" value="ME"/>
    <property type="match status" value="1"/>
</dbReference>
<dbReference type="Pfam" id="PF00390">
    <property type="entry name" value="malic"/>
    <property type="match status" value="1"/>
</dbReference>
<evidence type="ECO:0000256" key="6">
    <source>
        <dbReference type="PIRSR" id="PIRSR000106-2"/>
    </source>
</evidence>
<feature type="domain" description="Malic enzyme NAD-binding" evidence="8">
    <location>
        <begin position="167"/>
        <end position="404"/>
    </location>
</feature>
<dbReference type="EMBL" id="WSES01000002">
    <property type="protein sequence ID" value="MVW59603.1"/>
    <property type="molecule type" value="Genomic_DNA"/>
</dbReference>
<reference evidence="10 11" key="1">
    <citation type="submission" date="2019-12" db="EMBL/GenBank/DDBJ databases">
        <authorList>
            <person name="Li C."/>
            <person name="Zhao J."/>
        </authorList>
    </citation>
    <scope>NUCLEOTIDE SEQUENCE [LARGE SCALE GENOMIC DNA]</scope>
    <source>
        <strain evidence="10 11">NEAU-DD11</strain>
    </source>
</reference>
<dbReference type="Gene3D" id="3.40.50.720">
    <property type="entry name" value="NAD(P)-binding Rossmann-like Domain"/>
    <property type="match status" value="1"/>
</dbReference>
<dbReference type="InterPro" id="IPR012301">
    <property type="entry name" value="Malic_N_dom"/>
</dbReference>
<feature type="binding site" evidence="6">
    <location>
        <position position="291"/>
    </location>
    <ligand>
        <name>(S)-malate</name>
        <dbReference type="ChEBI" id="CHEBI:15589"/>
    </ligand>
</feature>
<evidence type="ECO:0000256" key="1">
    <source>
        <dbReference type="ARBA" id="ARBA00001936"/>
    </source>
</evidence>
<keyword evidence="4" id="KW-0560">Oxidoreductase</keyword>
<evidence type="ECO:0000256" key="5">
    <source>
        <dbReference type="PIRSR" id="PIRSR000106-1"/>
    </source>
</evidence>
<evidence type="ECO:0000313" key="10">
    <source>
        <dbReference type="EMBL" id="MVW59603.1"/>
    </source>
</evidence>
<dbReference type="GO" id="GO:0051287">
    <property type="term" value="F:NAD binding"/>
    <property type="evidence" value="ECO:0007669"/>
    <property type="project" value="InterPro"/>
</dbReference>
<dbReference type="PANTHER" id="PTHR43237:SF4">
    <property type="entry name" value="NADP-DEPENDENT MALIC ENZYME"/>
    <property type="match status" value="1"/>
</dbReference>
<dbReference type="InterPro" id="IPR001891">
    <property type="entry name" value="Malic_OxRdtase"/>
</dbReference>
<dbReference type="SUPFAM" id="SSF53223">
    <property type="entry name" value="Aminoacid dehydrogenase-like, N-terminal domain"/>
    <property type="match status" value="1"/>
</dbReference>
<dbReference type="Pfam" id="PF03949">
    <property type="entry name" value="Malic_M"/>
    <property type="match status" value="1"/>
</dbReference>
<dbReference type="InterPro" id="IPR037062">
    <property type="entry name" value="Malic_N_dom_sf"/>
</dbReference>
<name>A0A7X3FX65_9BURK</name>
<dbReference type="SMART" id="SM01274">
    <property type="entry name" value="malic"/>
    <property type="match status" value="1"/>
</dbReference>
<comment type="cofactor">
    <cofactor evidence="7">
        <name>Mg(2+)</name>
        <dbReference type="ChEBI" id="CHEBI:18420"/>
    </cofactor>
    <cofactor evidence="7">
        <name>Mn(2+)</name>
        <dbReference type="ChEBI" id="CHEBI:29035"/>
    </cofactor>
    <text evidence="7">Divalent metal cations. Prefers magnesium or manganese.</text>
</comment>
<sequence>MDYLEEAGLQQAALDYHAYPNPGKLSVVPTKPLRTQSDLALAYSPGVAAACHAVARAPHDAARYTARANLVAIVTNGTAVLGLGNIGPLAAKPVMEGKACLFKQFAGVDAFDLELDETDPDKLVDAIAMMEPTFGGINLEDIKAPECFYIERVLSERMRIPVFHDDQHGTAIVAAAAIRNGLRLVGKALAQATLVCSGAGAAAIACLDLLVALGLPRQNIVLLDSRGVVFEGRDAHMEPNKARYATGRAVRSLEEAAQGRDIFLGCSAAGLLSAAAVRALAPQPLILALANPEPEIRPEAVAAIRGDAIVATGRSDYPNQVNNVLCFPFLFRAALDVGATRITHAMKAACVDAIANLALQDVPAAISQLSAGRQMAFGRDYILPAPFDPRLLEWVAAAVAQAAMDDGVATRPIEDMNRYRQALRRLGGAA</sequence>
<comment type="similarity">
    <text evidence="2">Belongs to the malic enzymes family.</text>
</comment>
<feature type="domain" description="Malic enzyme N-terminal" evidence="9">
    <location>
        <begin position="22"/>
        <end position="155"/>
    </location>
</feature>
<organism evidence="10 11">
    <name type="scientific">Massilia cellulosiltytica</name>
    <dbReference type="NCBI Taxonomy" id="2683234"/>
    <lineage>
        <taxon>Bacteria</taxon>
        <taxon>Pseudomonadati</taxon>
        <taxon>Pseudomonadota</taxon>
        <taxon>Betaproteobacteria</taxon>
        <taxon>Burkholderiales</taxon>
        <taxon>Oxalobacteraceae</taxon>
        <taxon>Telluria group</taxon>
        <taxon>Massilia</taxon>
    </lineage>
</organism>
<feature type="binding site" evidence="7">
    <location>
        <position position="140"/>
    </location>
    <ligand>
        <name>a divalent metal cation</name>
        <dbReference type="ChEBI" id="CHEBI:60240"/>
    </ligand>
</feature>
<dbReference type="InterPro" id="IPR012302">
    <property type="entry name" value="Malic_NAD-bd"/>
</dbReference>
<feature type="binding site" evidence="7">
    <location>
        <position position="166"/>
    </location>
    <ligand>
        <name>a divalent metal cation</name>
        <dbReference type="ChEBI" id="CHEBI:60240"/>
    </ligand>
</feature>
<dbReference type="GO" id="GO:0046872">
    <property type="term" value="F:metal ion binding"/>
    <property type="evidence" value="ECO:0007669"/>
    <property type="project" value="UniProtKB-KW"/>
</dbReference>
<gene>
    <name evidence="10" type="ORF">GPY61_06640</name>
</gene>
<keyword evidence="3 7" id="KW-0479">Metal-binding</keyword>
<proteinExistence type="inferred from homology"/>
<evidence type="ECO:0000256" key="7">
    <source>
        <dbReference type="PIRSR" id="PIRSR000106-3"/>
    </source>
</evidence>
<accession>A0A7X3FX65</accession>
<dbReference type="InterPro" id="IPR036291">
    <property type="entry name" value="NAD(P)-bd_dom_sf"/>
</dbReference>
<dbReference type="InterPro" id="IPR045213">
    <property type="entry name" value="Malic_NAD-bd_bact_type"/>
</dbReference>
<dbReference type="PANTHER" id="PTHR43237">
    <property type="entry name" value="NADP-DEPENDENT MALIC ENZYME"/>
    <property type="match status" value="1"/>
</dbReference>
<dbReference type="CDD" id="cd05311">
    <property type="entry name" value="NAD_bind_2_malic_enz"/>
    <property type="match status" value="1"/>
</dbReference>
<dbReference type="AlphaFoldDB" id="A0A7X3FX65"/>
<evidence type="ECO:0000313" key="11">
    <source>
        <dbReference type="Proteomes" id="UP000443353"/>
    </source>
</evidence>
<comment type="caution">
    <text evidence="10">The sequence shown here is derived from an EMBL/GenBank/DDBJ whole genome shotgun (WGS) entry which is preliminary data.</text>
</comment>
<evidence type="ECO:0008006" key="12">
    <source>
        <dbReference type="Google" id="ProtNLM"/>
    </source>
</evidence>
<evidence type="ECO:0000256" key="4">
    <source>
        <dbReference type="ARBA" id="ARBA00023002"/>
    </source>
</evidence>
<evidence type="ECO:0000256" key="2">
    <source>
        <dbReference type="ARBA" id="ARBA00008785"/>
    </source>
</evidence>
<dbReference type="SUPFAM" id="SSF51735">
    <property type="entry name" value="NAD(P)-binding Rossmann-fold domains"/>
    <property type="match status" value="1"/>
</dbReference>
<feature type="binding site" evidence="6">
    <location>
        <position position="322"/>
    </location>
    <ligand>
        <name>(S)-malate</name>
        <dbReference type="ChEBI" id="CHEBI:15589"/>
    </ligand>
</feature>
<feature type="active site" description="Proton acceptor" evidence="5">
    <location>
        <position position="98"/>
    </location>
</feature>
<dbReference type="GO" id="GO:0016616">
    <property type="term" value="F:oxidoreductase activity, acting on the CH-OH group of donors, NAD or NADP as acceptor"/>
    <property type="evidence" value="ECO:0007669"/>
    <property type="project" value="InterPro"/>
</dbReference>
<protein>
    <recommendedName>
        <fullName evidence="12">Malic enzyme</fullName>
    </recommendedName>
</protein>
<dbReference type="FunFam" id="3.40.50.10380:FF:000003">
    <property type="entry name" value="NADP-dependent malic enzyme"/>
    <property type="match status" value="1"/>
</dbReference>
<dbReference type="GO" id="GO:0004470">
    <property type="term" value="F:malic enzyme activity"/>
    <property type="evidence" value="ECO:0007669"/>
    <property type="project" value="InterPro"/>
</dbReference>
<feature type="binding site" evidence="7">
    <location>
        <position position="141"/>
    </location>
    <ligand>
        <name>a divalent metal cation</name>
        <dbReference type="ChEBI" id="CHEBI:60240"/>
    </ligand>
</feature>
<comment type="cofactor">
    <cofactor evidence="1">
        <name>Mn(2+)</name>
        <dbReference type="ChEBI" id="CHEBI:29035"/>
    </cofactor>
</comment>
<feature type="active site" description="Proton donor" evidence="5">
    <location>
        <position position="43"/>
    </location>
</feature>